<evidence type="ECO:0000313" key="3">
    <source>
        <dbReference type="Proteomes" id="UP000054107"/>
    </source>
</evidence>
<reference evidence="2 3" key="1">
    <citation type="submission" date="2014-09" db="EMBL/GenBank/DDBJ databases">
        <authorList>
            <person name="Ellenberger Sabrina"/>
        </authorList>
    </citation>
    <scope>NUCLEOTIDE SEQUENCE [LARGE SCALE GENOMIC DNA]</scope>
    <source>
        <strain evidence="2 3">CBS 412.66</strain>
    </source>
</reference>
<evidence type="ECO:0000313" key="2">
    <source>
        <dbReference type="EMBL" id="CEP09653.1"/>
    </source>
</evidence>
<dbReference type="EMBL" id="LN722169">
    <property type="protein sequence ID" value="CEP09653.1"/>
    <property type="molecule type" value="Genomic_DNA"/>
</dbReference>
<feature type="compositionally biased region" description="Low complexity" evidence="1">
    <location>
        <begin position="36"/>
        <end position="48"/>
    </location>
</feature>
<accession>A0A0B7N2M6</accession>
<evidence type="ECO:0000256" key="1">
    <source>
        <dbReference type="SAM" id="MobiDB-lite"/>
    </source>
</evidence>
<proteinExistence type="predicted"/>
<feature type="non-terminal residue" evidence="2">
    <location>
        <position position="1"/>
    </location>
</feature>
<protein>
    <submittedName>
        <fullName evidence="2">Uncharacterized protein</fullName>
    </submittedName>
</protein>
<sequence>IGMVVDKPAHMLQLSTLQPRTLERINKAFDAKLKQGSSGVRSPASSGSHTAGDKRPTNTTRTARRAQ</sequence>
<feature type="region of interest" description="Disordered" evidence="1">
    <location>
        <begin position="33"/>
        <end position="67"/>
    </location>
</feature>
<organism evidence="2 3">
    <name type="scientific">Parasitella parasitica</name>
    <dbReference type="NCBI Taxonomy" id="35722"/>
    <lineage>
        <taxon>Eukaryota</taxon>
        <taxon>Fungi</taxon>
        <taxon>Fungi incertae sedis</taxon>
        <taxon>Mucoromycota</taxon>
        <taxon>Mucoromycotina</taxon>
        <taxon>Mucoromycetes</taxon>
        <taxon>Mucorales</taxon>
        <taxon>Mucorineae</taxon>
        <taxon>Mucoraceae</taxon>
        <taxon>Parasitella</taxon>
    </lineage>
</organism>
<keyword evidence="3" id="KW-1185">Reference proteome</keyword>
<gene>
    <name evidence="2" type="primary">PARPA_03203.1 scaffold 7202</name>
</gene>
<dbReference type="Proteomes" id="UP000054107">
    <property type="component" value="Unassembled WGS sequence"/>
</dbReference>
<name>A0A0B7N2M6_9FUNG</name>
<dbReference type="AlphaFoldDB" id="A0A0B7N2M6"/>